<reference evidence="2 3" key="1">
    <citation type="submission" date="2020-10" db="EMBL/GenBank/DDBJ databases">
        <title>Complete genome of Cruoricapor ignavus strain M1214 isolated from the blood culture of a febrile patient.</title>
        <authorList>
            <person name="Guglielmino C.J.D."/>
        </authorList>
    </citation>
    <scope>NUCLEOTIDE SEQUENCE [LARGE SCALE GENOMIC DNA]</scope>
    <source>
        <strain evidence="2 3">M1214</strain>
    </source>
</reference>
<accession>A0A7M1T0L9</accession>
<dbReference type="AlphaFoldDB" id="A0A7M1T0L9"/>
<keyword evidence="2" id="KW-0808">Transferase</keyword>
<dbReference type="Proteomes" id="UP000593605">
    <property type="component" value="Chromosome"/>
</dbReference>
<protein>
    <submittedName>
        <fullName evidence="2">Glycosyltransferase</fullName>
    </submittedName>
</protein>
<evidence type="ECO:0000259" key="1">
    <source>
        <dbReference type="Pfam" id="PF00535"/>
    </source>
</evidence>
<dbReference type="RefSeq" id="WP_193439538.1">
    <property type="nucleotide sequence ID" value="NZ_CP063145.1"/>
</dbReference>
<dbReference type="PANTHER" id="PTHR22916:SF3">
    <property type="entry name" value="UDP-GLCNAC:BETAGAL BETA-1,3-N-ACETYLGLUCOSAMINYLTRANSFERASE-LIKE PROTEIN 1"/>
    <property type="match status" value="1"/>
</dbReference>
<dbReference type="CDD" id="cd00761">
    <property type="entry name" value="Glyco_tranf_GTA_type"/>
    <property type="match status" value="1"/>
</dbReference>
<name>A0A7M1T0L9_9FLAO</name>
<dbReference type="EMBL" id="CP063145">
    <property type="protein sequence ID" value="QOR73380.1"/>
    <property type="molecule type" value="Genomic_DNA"/>
</dbReference>
<dbReference type="InterPro" id="IPR029044">
    <property type="entry name" value="Nucleotide-diphossugar_trans"/>
</dbReference>
<evidence type="ECO:0000313" key="2">
    <source>
        <dbReference type="EMBL" id="QOR73380.1"/>
    </source>
</evidence>
<dbReference type="Gene3D" id="3.90.550.10">
    <property type="entry name" value="Spore Coat Polysaccharide Biosynthesis Protein SpsA, Chain A"/>
    <property type="match status" value="1"/>
</dbReference>
<dbReference type="KEGG" id="civ:IMZ16_07535"/>
<evidence type="ECO:0000313" key="3">
    <source>
        <dbReference type="Proteomes" id="UP000593605"/>
    </source>
</evidence>
<feature type="domain" description="Glycosyltransferase 2-like" evidence="1">
    <location>
        <begin position="4"/>
        <end position="169"/>
    </location>
</feature>
<dbReference type="PANTHER" id="PTHR22916">
    <property type="entry name" value="GLYCOSYLTRANSFERASE"/>
    <property type="match status" value="1"/>
</dbReference>
<dbReference type="GO" id="GO:0016758">
    <property type="term" value="F:hexosyltransferase activity"/>
    <property type="evidence" value="ECO:0007669"/>
    <property type="project" value="UniProtKB-ARBA"/>
</dbReference>
<sequence length="325" mass="38511">MKFSFVIPVYNVEKYIEKCLSSILNQSYQDFEIIIIDDSSPDRSIEIIKNKFQDPRIQIFSKPNGGLSSARNYGLPKAKGEYIWFVDSDDHLSDNDALLKIFNTIIANQYPEIVIFNNTVVFEDNKKNGWENINAPSNTKVLSGAQYIAEYKILPINAWTQCYRRDFLIENHFKFTEQMYFEDIYLNLDIYKKAKKVIGINYSLLNYLKRENSIMTGGFNLVHLNSQIKVLNKFNFFIKNNELDKDYLNNRIQYEYQFLKKIFTSAYNPNNRNFEKIDNIAIPVTKKDSIAVKLEKKLFRYFPNFTLKKTYIFDYIERIEKKVKK</sequence>
<dbReference type="Pfam" id="PF00535">
    <property type="entry name" value="Glycos_transf_2"/>
    <property type="match status" value="1"/>
</dbReference>
<proteinExistence type="predicted"/>
<gene>
    <name evidence="2" type="ORF">IMZ16_07535</name>
</gene>
<organism evidence="2 3">
    <name type="scientific">Cruoricaptor ignavus</name>
    <dbReference type="NCBI Taxonomy" id="1118202"/>
    <lineage>
        <taxon>Bacteria</taxon>
        <taxon>Pseudomonadati</taxon>
        <taxon>Bacteroidota</taxon>
        <taxon>Flavobacteriia</taxon>
        <taxon>Flavobacteriales</taxon>
        <taxon>Weeksellaceae</taxon>
        <taxon>Cruoricaptor</taxon>
    </lineage>
</organism>
<dbReference type="SUPFAM" id="SSF53448">
    <property type="entry name" value="Nucleotide-diphospho-sugar transferases"/>
    <property type="match status" value="1"/>
</dbReference>
<dbReference type="InterPro" id="IPR001173">
    <property type="entry name" value="Glyco_trans_2-like"/>
</dbReference>